<evidence type="ECO:0000313" key="1">
    <source>
        <dbReference type="EMBL" id="MYL64943.1"/>
    </source>
</evidence>
<reference evidence="1 2" key="1">
    <citation type="submission" date="2019-11" db="EMBL/GenBank/DDBJ databases">
        <title>Genome sequences of 17 halophilic strains isolated from different environments.</title>
        <authorList>
            <person name="Furrow R.E."/>
        </authorList>
    </citation>
    <scope>NUCLEOTIDE SEQUENCE [LARGE SCALE GENOMIC DNA]</scope>
    <source>
        <strain evidence="1 2">22506_14_FS</strain>
    </source>
</reference>
<accession>A0A845F1Z7</accession>
<gene>
    <name evidence="1" type="ORF">GLW07_16410</name>
</gene>
<evidence type="ECO:0000313" key="2">
    <source>
        <dbReference type="Proteomes" id="UP000447833"/>
    </source>
</evidence>
<proteinExistence type="predicted"/>
<protein>
    <submittedName>
        <fullName evidence="1">Flavoprotein</fullName>
    </submittedName>
</protein>
<dbReference type="AlphaFoldDB" id="A0A845F1Z7"/>
<dbReference type="EMBL" id="WMEY01000005">
    <property type="protein sequence ID" value="MYL64943.1"/>
    <property type="molecule type" value="Genomic_DNA"/>
</dbReference>
<sequence length="140" mass="16041">MSGFQEFLDDFLSSWQNSSLDEMKVKISDSYQAREISSQSELYDFGYDESIEGWEQAFKAFKNDGSTWVLKKLAVTPLRRNEMLAIIFASIEVDGKQSETGNVFFNTFRKGVQGNWKLVRSYIEAGIPGEHVNAFDLKEE</sequence>
<name>A0A845F1Z7_9BACL</name>
<organism evidence="1 2">
    <name type="scientific">Guptibacillus hwajinpoensis</name>
    <dbReference type="NCBI Taxonomy" id="208199"/>
    <lineage>
        <taxon>Bacteria</taxon>
        <taxon>Bacillati</taxon>
        <taxon>Bacillota</taxon>
        <taxon>Bacilli</taxon>
        <taxon>Bacillales</taxon>
        <taxon>Guptibacillaceae</taxon>
        <taxon>Guptibacillus</taxon>
    </lineage>
</organism>
<dbReference type="Proteomes" id="UP000447833">
    <property type="component" value="Unassembled WGS sequence"/>
</dbReference>
<comment type="caution">
    <text evidence="1">The sequence shown here is derived from an EMBL/GenBank/DDBJ whole genome shotgun (WGS) entry which is preliminary data.</text>
</comment>
<dbReference type="RefSeq" id="WP_160920332.1">
    <property type="nucleotide sequence ID" value="NZ_WMEY01000005.1"/>
</dbReference>